<dbReference type="Proteomes" id="UP000076858">
    <property type="component" value="Unassembled WGS sequence"/>
</dbReference>
<evidence type="ECO:0000313" key="2">
    <source>
        <dbReference type="EMBL" id="KZS10070.1"/>
    </source>
</evidence>
<gene>
    <name evidence="2" type="ORF">APZ42_025561</name>
</gene>
<dbReference type="EMBL" id="LRGB01001899">
    <property type="protein sequence ID" value="KZS10070.1"/>
    <property type="molecule type" value="Genomic_DNA"/>
</dbReference>
<evidence type="ECO:0000256" key="1">
    <source>
        <dbReference type="SAM" id="SignalP"/>
    </source>
</evidence>
<keyword evidence="3" id="KW-1185">Reference proteome</keyword>
<protein>
    <submittedName>
        <fullName evidence="2">Uncharacterized protein</fullName>
    </submittedName>
</protein>
<sequence length="44" mass="5214">MILLFFFLILYCLENLCRVYLFCHCLLSIALNTRLINRTSVAFV</sequence>
<evidence type="ECO:0000313" key="3">
    <source>
        <dbReference type="Proteomes" id="UP000076858"/>
    </source>
</evidence>
<comment type="caution">
    <text evidence="2">The sequence shown here is derived from an EMBL/GenBank/DDBJ whole genome shotgun (WGS) entry which is preliminary data.</text>
</comment>
<reference evidence="2 3" key="1">
    <citation type="submission" date="2016-03" db="EMBL/GenBank/DDBJ databases">
        <title>EvidentialGene: Evidence-directed Construction of Genes on Genomes.</title>
        <authorList>
            <person name="Gilbert D.G."/>
            <person name="Choi J.-H."/>
            <person name="Mockaitis K."/>
            <person name="Colbourne J."/>
            <person name="Pfrender M."/>
        </authorList>
    </citation>
    <scope>NUCLEOTIDE SEQUENCE [LARGE SCALE GENOMIC DNA]</scope>
    <source>
        <strain evidence="2 3">Xinb3</strain>
        <tissue evidence="2">Complete organism</tissue>
    </source>
</reference>
<proteinExistence type="predicted"/>
<keyword evidence="1" id="KW-0732">Signal</keyword>
<feature type="signal peptide" evidence="1">
    <location>
        <begin position="1"/>
        <end position="19"/>
    </location>
</feature>
<accession>A0A162EF33</accession>
<name>A0A162EF33_9CRUS</name>
<feature type="chain" id="PRO_5007833650" evidence="1">
    <location>
        <begin position="20"/>
        <end position="44"/>
    </location>
</feature>
<dbReference type="AlphaFoldDB" id="A0A162EF33"/>
<organism evidence="2 3">
    <name type="scientific">Daphnia magna</name>
    <dbReference type="NCBI Taxonomy" id="35525"/>
    <lineage>
        <taxon>Eukaryota</taxon>
        <taxon>Metazoa</taxon>
        <taxon>Ecdysozoa</taxon>
        <taxon>Arthropoda</taxon>
        <taxon>Crustacea</taxon>
        <taxon>Branchiopoda</taxon>
        <taxon>Diplostraca</taxon>
        <taxon>Cladocera</taxon>
        <taxon>Anomopoda</taxon>
        <taxon>Daphniidae</taxon>
        <taxon>Daphnia</taxon>
    </lineage>
</organism>